<dbReference type="EMBL" id="RHHS01000028">
    <property type="protein sequence ID" value="RNB56587.1"/>
    <property type="molecule type" value="Genomic_DNA"/>
</dbReference>
<gene>
    <name evidence="2" type="ORF">EDM57_12330</name>
</gene>
<accession>A0A3M8B0V3</accession>
<feature type="compositionally biased region" description="Basic and acidic residues" evidence="1">
    <location>
        <begin position="218"/>
        <end position="236"/>
    </location>
</feature>
<comment type="caution">
    <text evidence="2">The sequence shown here is derived from an EMBL/GenBank/DDBJ whole genome shotgun (WGS) entry which is preliminary data.</text>
</comment>
<sequence length="349" mass="39206">MNNQLTVIDGQETRLMEGYSSQEMHAVLQEMKQKLNLTQQFFKEVMIEGQDYGVLEGTAKPTLLKAGAEKLCELYGFSPIVKMIEETAERDTGYYRARVTISLIHRRSGVTIADGVGEANTMESRYRWRWVFENELPRGIDKNSLVQKSFPKKNGNGTYIKYRIENEDLHSLWNTVLKMAKKRGLIDAVLSATRSSGIFTQDVEDLKDWAEAAPSDEPNQRRENGTPGHNRNESRRTSNRPQGQEGKPAPQNQSGTHKEHAAITPSDTPRWITGTVTDVQGTAINDTPCFILFLHNGSKVLIPEDHPVAQQDLNNLMGGQLLKFLTRTMGDFEAIAGRSGQEIQEVRSA</sequence>
<feature type="region of interest" description="Disordered" evidence="1">
    <location>
        <begin position="211"/>
        <end position="271"/>
    </location>
</feature>
<dbReference type="AlphaFoldDB" id="A0A3M8B0V3"/>
<protein>
    <submittedName>
        <fullName evidence="2">Uncharacterized protein</fullName>
    </submittedName>
</protein>
<evidence type="ECO:0000256" key="1">
    <source>
        <dbReference type="SAM" id="MobiDB-lite"/>
    </source>
</evidence>
<evidence type="ECO:0000313" key="2">
    <source>
        <dbReference type="EMBL" id="RNB56587.1"/>
    </source>
</evidence>
<organism evidence="2 3">
    <name type="scientific">Brevibacillus gelatini</name>
    <dbReference type="NCBI Taxonomy" id="1655277"/>
    <lineage>
        <taxon>Bacteria</taxon>
        <taxon>Bacillati</taxon>
        <taxon>Bacillota</taxon>
        <taxon>Bacilli</taxon>
        <taxon>Bacillales</taxon>
        <taxon>Paenibacillaceae</taxon>
        <taxon>Brevibacillus</taxon>
    </lineage>
</organism>
<proteinExistence type="predicted"/>
<keyword evidence="3" id="KW-1185">Reference proteome</keyword>
<name>A0A3M8B0V3_9BACL</name>
<evidence type="ECO:0000313" key="3">
    <source>
        <dbReference type="Proteomes" id="UP000268829"/>
    </source>
</evidence>
<reference evidence="2 3" key="1">
    <citation type="submission" date="2018-10" db="EMBL/GenBank/DDBJ databases">
        <title>Phylogenomics of Brevibacillus.</title>
        <authorList>
            <person name="Dunlap C."/>
        </authorList>
    </citation>
    <scope>NUCLEOTIDE SEQUENCE [LARGE SCALE GENOMIC DNA]</scope>
    <source>
        <strain evidence="2 3">DSM 100115</strain>
    </source>
</reference>
<dbReference type="RefSeq" id="WP_122905049.1">
    <property type="nucleotide sequence ID" value="NZ_RHHS01000028.1"/>
</dbReference>
<dbReference type="Proteomes" id="UP000268829">
    <property type="component" value="Unassembled WGS sequence"/>
</dbReference>
<dbReference type="OrthoDB" id="2553896at2"/>